<dbReference type="PIR" id="C75011">
    <property type="entry name" value="C75011"/>
</dbReference>
<evidence type="ECO:0000313" key="3">
    <source>
        <dbReference type="Proteomes" id="UP000000810"/>
    </source>
</evidence>
<dbReference type="STRING" id="272844.PAB1282"/>
<protein>
    <recommendedName>
        <fullName evidence="5">Methyltransferase</fullName>
    </recommendedName>
</protein>
<dbReference type="EMBL" id="AJ248288">
    <property type="protein sequence ID" value="CAB50529.1"/>
    <property type="molecule type" value="Genomic_DNA"/>
</dbReference>
<dbReference type="KEGG" id="pab:PAB1282"/>
<reference evidence="1" key="3">
    <citation type="journal article" date="2001" name="Genome Res.">
        <title>Genome evolution at the genus level: comparison of three complete genomes of hyperthermophilic archaea.</title>
        <authorList>
            <person name="Lecompte O."/>
            <person name="Ripp R."/>
            <person name="Puzos-Barbe V."/>
            <person name="Duprat S."/>
            <person name="Heilig R."/>
            <person name="Dietrich J."/>
            <person name="Thierry J.C."/>
            <person name="Poch O."/>
        </authorList>
    </citation>
    <scope>NUCLEOTIDE SEQUENCE</scope>
    <source>
        <strain evidence="1">Orsay</strain>
    </source>
</reference>
<name>Q9UY83_PYRAB</name>
<reference evidence="1" key="1">
    <citation type="submission" date="1999-07" db="EMBL/GenBank/DDBJ databases">
        <authorList>
            <person name="Genoscope"/>
        </authorList>
    </citation>
    <scope>NUCLEOTIDE SEQUENCE</scope>
    <source>
        <strain evidence="1">Orsay</strain>
    </source>
</reference>
<proteinExistence type="predicted"/>
<dbReference type="PATRIC" id="fig|272844.11.peg.1735"/>
<accession>Q9UY83</accession>
<evidence type="ECO:0000313" key="1">
    <source>
        <dbReference type="EMBL" id="CAB50529.1"/>
    </source>
</evidence>
<dbReference type="EMBL" id="HE613800">
    <property type="protein sequence ID" value="CCE71086.1"/>
    <property type="molecule type" value="Genomic_DNA"/>
</dbReference>
<gene>
    <name evidence="1" type="ordered locus">PAB1282</name>
</gene>
<evidence type="ECO:0000313" key="2">
    <source>
        <dbReference type="EMBL" id="CCE71086.1"/>
    </source>
</evidence>
<organism evidence="1 3">
    <name type="scientific">Pyrococcus abyssi (strain GE5 / Orsay)</name>
    <dbReference type="NCBI Taxonomy" id="272844"/>
    <lineage>
        <taxon>Archaea</taxon>
        <taxon>Methanobacteriati</taxon>
        <taxon>Methanobacteriota</taxon>
        <taxon>Thermococci</taxon>
        <taxon>Thermococcales</taxon>
        <taxon>Thermococcaceae</taxon>
        <taxon>Pyrococcus</taxon>
    </lineage>
</organism>
<dbReference type="Proteomes" id="UP000000810">
    <property type="component" value="Chromosome"/>
</dbReference>
<dbReference type="OrthoDB" id="85776at2157"/>
<dbReference type="RefSeq" id="WP_010868743.1">
    <property type="nucleotide sequence ID" value="NC_000868.1"/>
</dbReference>
<keyword evidence="3" id="KW-1185">Reference proteome</keyword>
<dbReference type="HOGENOM" id="CLU_1369570_0_0_2"/>
<dbReference type="Pfam" id="PF12389">
    <property type="entry name" value="Peptidase_M73"/>
    <property type="match status" value="1"/>
</dbReference>
<evidence type="ECO:0000313" key="4">
    <source>
        <dbReference type="Proteomes" id="UP000009139"/>
    </source>
</evidence>
<reference evidence="1 3" key="4">
    <citation type="journal article" date="2003" name="Mol. Microbiol.">
        <title>An integrated analysis of the genome of the hyperthermophilic archaeon Pyrococcus abyssi.</title>
        <authorList>
            <person name="Cohen G."/>
            <person name="Barbe V."/>
            <person name="Flament D."/>
            <person name="Galperin M."/>
            <person name="Heilig R."/>
            <person name="Ripp R."/>
            <person name="Lecompte O."/>
            <person name="Prieur D."/>
            <person name="Poch O."/>
            <person name="Quellerou J."/>
            <person name="Thierry J.C."/>
            <person name="Van der Oost J."/>
            <person name="Weissenbach J."/>
            <person name="Zivanovic Y."/>
            <person name="Forterre P."/>
        </authorList>
    </citation>
    <scope>NUCLEOTIDE SEQUENCE [LARGE SCALE GENOMIC DNA]</scope>
    <source>
        <strain evidence="3">GE5 / Orsay</strain>
        <strain evidence="1">Orsay</strain>
    </source>
</reference>
<sequence length="191" mass="21279">MKKRILLVVITLLLSISLGYSLGNFTDVAKSKGNTITTGEFDIRISKDGKRFYDETKILDISGLKPGDVSEVTFYVKNYGDIPVSNLTMVIKVRDYEEDFSPAEEQYDLTDEEGELSKCLYVEAIYVNGTNVLSNPTPLYKLANKEIKLYSGSLPEDAMIPVRIIFNLPKNVGNECMTDGCEIVVKVIGTQ</sequence>
<reference evidence="1" key="2">
    <citation type="journal article" date="2000" name="J. Mol. Biol.">
        <title>Archaeal homologs of eukaryotic methylation guide small nucleolar RNAs: lessons from the Pyrococcus genomes.</title>
        <authorList>
            <person name="Gaspin C."/>
            <person name="Cavaille J."/>
            <person name="Erauso G."/>
        </authorList>
    </citation>
    <scope>NUCLEOTIDE SEQUENCE</scope>
    <source>
        <strain evidence="1">Orsay</strain>
    </source>
</reference>
<reference evidence="2 4" key="5">
    <citation type="journal article" date="2012" name="Curr. Microbiol.">
        <title>Re-annotation of two hyperthermophilic archaea Pyrococcus abyssi GE5 and Pyrococcus furiosus DSM 3638.</title>
        <authorList>
            <person name="Gao J."/>
            <person name="Wang J."/>
        </authorList>
    </citation>
    <scope>GENOME REANNOTATION</scope>
    <source>
        <strain evidence="2">GE5</strain>
        <strain evidence="4">GE5 / Orsay</strain>
    </source>
</reference>
<evidence type="ECO:0008006" key="5">
    <source>
        <dbReference type="Google" id="ProtNLM"/>
    </source>
</evidence>
<dbReference type="InterPro" id="IPR022121">
    <property type="entry name" value="Peptidase_M73_camelysin"/>
</dbReference>
<dbReference type="AlphaFoldDB" id="Q9UY83"/>
<dbReference type="eggNOG" id="arCOG05861">
    <property type="taxonomic scope" value="Archaea"/>
</dbReference>
<dbReference type="Proteomes" id="UP000009139">
    <property type="component" value="Chromosome"/>
</dbReference>